<keyword evidence="2" id="KW-1185">Reference proteome</keyword>
<dbReference type="Proteomes" id="UP000308600">
    <property type="component" value="Unassembled WGS sequence"/>
</dbReference>
<evidence type="ECO:0000313" key="2">
    <source>
        <dbReference type="Proteomes" id="UP000308600"/>
    </source>
</evidence>
<evidence type="ECO:0000313" key="1">
    <source>
        <dbReference type="EMBL" id="TFK76737.1"/>
    </source>
</evidence>
<protein>
    <submittedName>
        <fullName evidence="1">Uncharacterized protein</fullName>
    </submittedName>
</protein>
<name>A0ACD3BGJ0_9AGAR</name>
<gene>
    <name evidence="1" type="ORF">BDN72DRAFT_754967</name>
</gene>
<proteinExistence type="predicted"/>
<dbReference type="EMBL" id="ML208259">
    <property type="protein sequence ID" value="TFK76737.1"/>
    <property type="molecule type" value="Genomic_DNA"/>
</dbReference>
<reference evidence="1 2" key="1">
    <citation type="journal article" date="2019" name="Nat. Ecol. Evol.">
        <title>Megaphylogeny resolves global patterns of mushroom evolution.</title>
        <authorList>
            <person name="Varga T."/>
            <person name="Krizsan K."/>
            <person name="Foldi C."/>
            <person name="Dima B."/>
            <person name="Sanchez-Garcia M."/>
            <person name="Sanchez-Ramirez S."/>
            <person name="Szollosi G.J."/>
            <person name="Szarkandi J.G."/>
            <person name="Papp V."/>
            <person name="Albert L."/>
            <person name="Andreopoulos W."/>
            <person name="Angelini C."/>
            <person name="Antonin V."/>
            <person name="Barry K.W."/>
            <person name="Bougher N.L."/>
            <person name="Buchanan P."/>
            <person name="Buyck B."/>
            <person name="Bense V."/>
            <person name="Catcheside P."/>
            <person name="Chovatia M."/>
            <person name="Cooper J."/>
            <person name="Damon W."/>
            <person name="Desjardin D."/>
            <person name="Finy P."/>
            <person name="Geml J."/>
            <person name="Haridas S."/>
            <person name="Hughes K."/>
            <person name="Justo A."/>
            <person name="Karasinski D."/>
            <person name="Kautmanova I."/>
            <person name="Kiss B."/>
            <person name="Kocsube S."/>
            <person name="Kotiranta H."/>
            <person name="LaButti K.M."/>
            <person name="Lechner B.E."/>
            <person name="Liimatainen K."/>
            <person name="Lipzen A."/>
            <person name="Lukacs Z."/>
            <person name="Mihaltcheva S."/>
            <person name="Morgado L.N."/>
            <person name="Niskanen T."/>
            <person name="Noordeloos M.E."/>
            <person name="Ohm R.A."/>
            <person name="Ortiz-Santana B."/>
            <person name="Ovrebo C."/>
            <person name="Racz N."/>
            <person name="Riley R."/>
            <person name="Savchenko A."/>
            <person name="Shiryaev A."/>
            <person name="Soop K."/>
            <person name="Spirin V."/>
            <person name="Szebenyi C."/>
            <person name="Tomsovsky M."/>
            <person name="Tulloss R.E."/>
            <person name="Uehling J."/>
            <person name="Grigoriev I.V."/>
            <person name="Vagvolgyi C."/>
            <person name="Papp T."/>
            <person name="Martin F.M."/>
            <person name="Miettinen O."/>
            <person name="Hibbett D.S."/>
            <person name="Nagy L.G."/>
        </authorList>
    </citation>
    <scope>NUCLEOTIDE SEQUENCE [LARGE SCALE GENOMIC DNA]</scope>
    <source>
        <strain evidence="1 2">NL-1719</strain>
    </source>
</reference>
<accession>A0ACD3BGJ0</accession>
<organism evidence="1 2">
    <name type="scientific">Pluteus cervinus</name>
    <dbReference type="NCBI Taxonomy" id="181527"/>
    <lineage>
        <taxon>Eukaryota</taxon>
        <taxon>Fungi</taxon>
        <taxon>Dikarya</taxon>
        <taxon>Basidiomycota</taxon>
        <taxon>Agaricomycotina</taxon>
        <taxon>Agaricomycetes</taxon>
        <taxon>Agaricomycetidae</taxon>
        <taxon>Agaricales</taxon>
        <taxon>Pluteineae</taxon>
        <taxon>Pluteaceae</taxon>
        <taxon>Pluteus</taxon>
    </lineage>
</organism>
<sequence>MPPKIDTRGIIAAGELVVYLPIAATSLYLFIRYGLRRDAGWLFLSIFSLMRITGGALGLALSQLLPGDAKNAKTIPKLLLTANILDPVGVGILLFGTLGFAGLAGYRSYSDNRRLMITFRVIGGIIFTAIALAIAGGILGSQVSPNTSSPGALIRRIGAGIYALIWFFLLLVILGCWSYRHAMRSFRRNLLLGVTIAHPILGLRIAYAVIVTWSSSDLLGAHPSSNPQLAQFQPVTGKWMFYLVFSLVSEFIVAMMYLLFGTILSRRKHR</sequence>